<organism evidence="3 4">
    <name type="scientific">Trapa incisa</name>
    <dbReference type="NCBI Taxonomy" id="236973"/>
    <lineage>
        <taxon>Eukaryota</taxon>
        <taxon>Viridiplantae</taxon>
        <taxon>Streptophyta</taxon>
        <taxon>Embryophyta</taxon>
        <taxon>Tracheophyta</taxon>
        <taxon>Spermatophyta</taxon>
        <taxon>Magnoliopsida</taxon>
        <taxon>eudicotyledons</taxon>
        <taxon>Gunneridae</taxon>
        <taxon>Pentapetalae</taxon>
        <taxon>rosids</taxon>
        <taxon>malvids</taxon>
        <taxon>Myrtales</taxon>
        <taxon>Lythraceae</taxon>
        <taxon>Trapa</taxon>
    </lineage>
</organism>
<sequence length="149" mass="15821">MAIRSRKLFPALTAASNETIYCPDFCDPGCPYYNCPDDFYFSSPPPSAPLTPTPRPPPSSGGGLFSPSFITSLALLAGFFVLLAYYLVIVKAELGTTRPHAIGDAQMEDSSESNDLGGDQMRNSGTENMAEDVRANNTLLKSAASADSA</sequence>
<keyword evidence="2" id="KW-0812">Transmembrane</keyword>
<dbReference type="Proteomes" id="UP001345219">
    <property type="component" value="Chromosome 16"/>
</dbReference>
<feature type="compositionally biased region" description="Polar residues" evidence="1">
    <location>
        <begin position="135"/>
        <end position="149"/>
    </location>
</feature>
<dbReference type="AlphaFoldDB" id="A0AAN7JV02"/>
<feature type="region of interest" description="Disordered" evidence="1">
    <location>
        <begin position="103"/>
        <end position="149"/>
    </location>
</feature>
<proteinExistence type="predicted"/>
<keyword evidence="4" id="KW-1185">Reference proteome</keyword>
<evidence type="ECO:0000256" key="2">
    <source>
        <dbReference type="SAM" id="Phobius"/>
    </source>
</evidence>
<evidence type="ECO:0000313" key="3">
    <source>
        <dbReference type="EMBL" id="KAK4753419.1"/>
    </source>
</evidence>
<name>A0AAN7JV02_9MYRT</name>
<protein>
    <submittedName>
        <fullName evidence="3">Uncharacterized protein</fullName>
    </submittedName>
</protein>
<accession>A0AAN7JV02</accession>
<comment type="caution">
    <text evidence="3">The sequence shown here is derived from an EMBL/GenBank/DDBJ whole genome shotgun (WGS) entry which is preliminary data.</text>
</comment>
<feature type="transmembrane region" description="Helical" evidence="2">
    <location>
        <begin position="64"/>
        <end position="88"/>
    </location>
</feature>
<dbReference type="EMBL" id="JAXIOK010000016">
    <property type="protein sequence ID" value="KAK4753419.1"/>
    <property type="molecule type" value="Genomic_DNA"/>
</dbReference>
<evidence type="ECO:0000256" key="1">
    <source>
        <dbReference type="SAM" id="MobiDB-lite"/>
    </source>
</evidence>
<evidence type="ECO:0000313" key="4">
    <source>
        <dbReference type="Proteomes" id="UP001345219"/>
    </source>
</evidence>
<keyword evidence="2" id="KW-1133">Transmembrane helix</keyword>
<gene>
    <name evidence="3" type="ORF">SAY87_022217</name>
</gene>
<keyword evidence="2" id="KW-0472">Membrane</keyword>
<reference evidence="3 4" key="1">
    <citation type="journal article" date="2023" name="Hortic Res">
        <title>Pangenome of water caltrop reveals structural variations and asymmetric subgenome divergence after allopolyploidization.</title>
        <authorList>
            <person name="Zhang X."/>
            <person name="Chen Y."/>
            <person name="Wang L."/>
            <person name="Yuan Y."/>
            <person name="Fang M."/>
            <person name="Shi L."/>
            <person name="Lu R."/>
            <person name="Comes H.P."/>
            <person name="Ma Y."/>
            <person name="Chen Y."/>
            <person name="Huang G."/>
            <person name="Zhou Y."/>
            <person name="Zheng Z."/>
            <person name="Qiu Y."/>
        </authorList>
    </citation>
    <scope>NUCLEOTIDE SEQUENCE [LARGE SCALE GENOMIC DNA]</scope>
    <source>
        <tissue evidence="3">Roots</tissue>
    </source>
</reference>